<dbReference type="Proteomes" id="UP000063063">
    <property type="component" value="Chromosome 23"/>
</dbReference>
<name>A0A088RTD1_LEIPA</name>
<dbReference type="OrthoDB" id="272219at2759"/>
<dbReference type="AlphaFoldDB" id="A0A088RTD1"/>
<feature type="compositionally biased region" description="Basic and acidic residues" evidence="1">
    <location>
        <begin position="216"/>
        <end position="226"/>
    </location>
</feature>
<organism evidence="2 3">
    <name type="scientific">Leishmania panamensis</name>
    <dbReference type="NCBI Taxonomy" id="5679"/>
    <lineage>
        <taxon>Eukaryota</taxon>
        <taxon>Discoba</taxon>
        <taxon>Euglenozoa</taxon>
        <taxon>Kinetoplastea</taxon>
        <taxon>Metakinetoplastina</taxon>
        <taxon>Trypanosomatida</taxon>
        <taxon>Trypanosomatidae</taxon>
        <taxon>Leishmaniinae</taxon>
        <taxon>Leishmania</taxon>
        <taxon>Leishmania guyanensis species complex</taxon>
    </lineage>
</organism>
<dbReference type="EMBL" id="CP009392">
    <property type="protein sequence ID" value="AIN98514.1"/>
    <property type="molecule type" value="Genomic_DNA"/>
</dbReference>
<evidence type="ECO:0000256" key="1">
    <source>
        <dbReference type="SAM" id="MobiDB-lite"/>
    </source>
</evidence>
<dbReference type="VEuPathDB" id="TriTrypDB:LPMP_230640"/>
<dbReference type="eggNOG" id="ENOG502SBCF">
    <property type="taxonomic scope" value="Eukaryota"/>
</dbReference>
<feature type="region of interest" description="Disordered" evidence="1">
    <location>
        <begin position="1"/>
        <end position="29"/>
    </location>
</feature>
<accession>A0A088RTD1</accession>
<gene>
    <name evidence="2" type="ORF">LPMP_230640</name>
</gene>
<feature type="compositionally biased region" description="Low complexity" evidence="1">
    <location>
        <begin position="227"/>
        <end position="238"/>
    </location>
</feature>
<dbReference type="GeneID" id="22575268"/>
<reference evidence="2 3" key="1">
    <citation type="journal article" date="2015" name="Sci. Rep.">
        <title>The genome of Leishmania panamensis: insights into genomics of the L. (Viannia) subgenus.</title>
        <authorList>
            <person name="Llanes A."/>
            <person name="Restrepo C.M."/>
            <person name="Vecchio G.D."/>
            <person name="Anguizola F.J."/>
            <person name="Lleonart R."/>
        </authorList>
    </citation>
    <scope>NUCLEOTIDE SEQUENCE [LARGE SCALE GENOMIC DNA]</scope>
    <source>
        <strain evidence="2 3">MHOM/PA/94/PSC-1</strain>
    </source>
</reference>
<protein>
    <submittedName>
        <fullName evidence="2">Uncharacterized protein</fullName>
    </submittedName>
</protein>
<dbReference type="KEGG" id="lpan:LPMP_230640"/>
<evidence type="ECO:0000313" key="2">
    <source>
        <dbReference type="EMBL" id="AIN98514.1"/>
    </source>
</evidence>
<proteinExistence type="predicted"/>
<feature type="compositionally biased region" description="Low complexity" evidence="1">
    <location>
        <begin position="14"/>
        <end position="26"/>
    </location>
</feature>
<keyword evidence="3" id="KW-1185">Reference proteome</keyword>
<dbReference type="VEuPathDB" id="TriTrypDB:LPAL13_230012200"/>
<evidence type="ECO:0000313" key="3">
    <source>
        <dbReference type="Proteomes" id="UP000063063"/>
    </source>
</evidence>
<dbReference type="RefSeq" id="XP_010699221.1">
    <property type="nucleotide sequence ID" value="XM_010700919.1"/>
</dbReference>
<sequence>MSIPIPSAMRPVVDSATSDNGSSSSAVRTPVPPIGTTLFLREEGSRTFVPVYHQSSVTLRDLAEEFNVSSVLECDAHGNVQPRAVAFDSPSDVLHSGRHYIARRDARAEAGNSYVTFRGKILVKEYELEHATPPTGHNIKTTTMAGNRAESTFLAHETHSVSAATPFPDRRSLHQGMERNKESYAASGLAAWTPALRRDDNEEDRSTISRALALSAERKRPREDASRASAEGAAASEGSQHRPQAQRVEESQRSSTTRPEKESALQDSTNTACAPPTLSRKSNDVQCSSETAKGDTLIGESAQRSLRFIPFSETASDGSEMYVTLEDLQRLCQEVATQEEEFHKRHKVATDILESARRVLFTAGEVD</sequence>
<feature type="compositionally biased region" description="Basic and acidic residues" evidence="1">
    <location>
        <begin position="247"/>
        <end position="264"/>
    </location>
</feature>
<feature type="region of interest" description="Disordered" evidence="1">
    <location>
        <begin position="212"/>
        <end position="294"/>
    </location>
</feature>